<dbReference type="EMBL" id="AP013042">
    <property type="protein sequence ID" value="BAS68489.1"/>
    <property type="molecule type" value="Genomic_DNA"/>
</dbReference>
<evidence type="ECO:0000313" key="1">
    <source>
        <dbReference type="EMBL" id="BAS68489.1"/>
    </source>
</evidence>
<dbReference type="STRING" id="1303921.BSEPE_1511"/>
<dbReference type="AlphaFoldDB" id="A0A0P0UTL7"/>
<name>A0A0P0UTL7_9GAMM</name>
<reference evidence="1 2" key="1">
    <citation type="journal article" date="2000" name="Mar. Ecol. Prog. Ser.">
        <title>Phylogenetic characterization of endosymbionts in three hydrothermal vent mussels: influence on host distributions.</title>
        <authorList>
            <person name="Fujiwara Y."/>
            <person name="Takai K."/>
            <person name="Uematsu K."/>
            <person name="Tsuchida S."/>
            <person name="Hunt J.C."/>
            <person name="Hashimoto J."/>
        </authorList>
    </citation>
    <scope>NUCLEOTIDE SEQUENCE [LARGE SCALE GENOMIC DNA]</scope>
    <source>
        <strain evidence="1 2">Myojin Knoll</strain>
    </source>
</reference>
<reference evidence="1 2" key="2">
    <citation type="journal article" date="2016" name="ISME J.">
        <title>Heterogeneous composition of key metabolic gene clusters in a vent mussel symbiont population.</title>
        <authorList>
            <person name="Ikuta T."/>
            <person name="Takaki Y."/>
            <person name="Nagai Y."/>
            <person name="Shimamura S."/>
            <person name="Tsuda M."/>
            <person name="Kawagucci S."/>
            <person name="Aoki Y."/>
            <person name="Inoue K."/>
            <person name="Teruya M."/>
            <person name="Satou K."/>
            <person name="Teruya K."/>
            <person name="Shimoji M."/>
            <person name="Tamotsu H."/>
            <person name="Hirano T."/>
            <person name="Maruyama T."/>
            <person name="Yoshida T."/>
        </authorList>
    </citation>
    <scope>NUCLEOTIDE SEQUENCE [LARGE SCALE GENOMIC DNA]</scope>
    <source>
        <strain evidence="1 2">Myojin Knoll</strain>
    </source>
</reference>
<proteinExistence type="predicted"/>
<evidence type="ECO:0000313" key="2">
    <source>
        <dbReference type="Proteomes" id="UP000067399"/>
    </source>
</evidence>
<gene>
    <name evidence="1" type="ORF">BSEPE_1511</name>
</gene>
<accession>A0A0P0UTL7</accession>
<keyword evidence="2" id="KW-1185">Reference proteome</keyword>
<protein>
    <submittedName>
        <fullName evidence="1">Uncharacterized protein</fullName>
    </submittedName>
</protein>
<dbReference type="Proteomes" id="UP000067399">
    <property type="component" value="Chromosome"/>
</dbReference>
<dbReference type="RefSeq" id="WP_066045905.1">
    <property type="nucleotide sequence ID" value="NZ_AP013042.1"/>
</dbReference>
<sequence>MIDITQKMIDITQKMIDLKSFCSKIEHAPNNGVESAECDAIKFDGENGFAESLTENCANQCRVDYFDIIENGLIMIEMKDLQSKILKNPKEQPTQKNLKAIFKNMSAKFANSFDLIKQEISPDLIEVSNYLVWKDNTDTNLMDRYLPANFKEKPYQICKTKEICEKISKLDTRICQE</sequence>
<dbReference type="KEGG" id="ebh:BSEPE_1511"/>
<organism evidence="1 2">
    <name type="scientific">endosymbiont of Bathymodiolus septemdierum str. Myojin knoll</name>
    <dbReference type="NCBI Taxonomy" id="1303921"/>
    <lineage>
        <taxon>Bacteria</taxon>
        <taxon>Pseudomonadati</taxon>
        <taxon>Pseudomonadota</taxon>
        <taxon>Gammaproteobacteria</taxon>
        <taxon>sulfur-oxidizing symbionts</taxon>
    </lineage>
</organism>